<dbReference type="InterPro" id="IPR001762">
    <property type="entry name" value="Disintegrin_dom"/>
</dbReference>
<evidence type="ECO:0000256" key="10">
    <source>
        <dbReference type="ARBA" id="ARBA00022692"/>
    </source>
</evidence>
<dbReference type="Pfam" id="PF07974">
    <property type="entry name" value="EGF_2"/>
    <property type="match status" value="1"/>
</dbReference>
<dbReference type="FunFam" id="4.10.70.10:FF:000001">
    <property type="entry name" value="Disintegrin and metalloproteinase domain-containing protein 22"/>
    <property type="match status" value="1"/>
</dbReference>
<dbReference type="Pfam" id="PF08516">
    <property type="entry name" value="ADAM_CR"/>
    <property type="match status" value="1"/>
</dbReference>
<keyword evidence="8" id="KW-0800">Toxin</keyword>
<keyword evidence="19" id="KW-1199">Hemostasis impairing toxin</keyword>
<dbReference type="InterPro" id="IPR001590">
    <property type="entry name" value="Peptidase_M12B"/>
</dbReference>
<dbReference type="InterPro" id="IPR000742">
    <property type="entry name" value="EGF"/>
</dbReference>
<evidence type="ECO:0000256" key="13">
    <source>
        <dbReference type="ARBA" id="ARBA00022833"/>
    </source>
</evidence>
<feature type="disulfide bond" evidence="20">
    <location>
        <begin position="332"/>
        <end position="352"/>
    </location>
</feature>
<keyword evidence="28" id="KW-1185">Reference proteome</keyword>
<name>A0A8C6YBV3_NAJNA</name>
<dbReference type="SUPFAM" id="SSF57552">
    <property type="entry name" value="Blood coagulation inhibitor (disintegrin)"/>
    <property type="match status" value="1"/>
</dbReference>
<dbReference type="GO" id="GO:0006508">
    <property type="term" value="P:proteolysis"/>
    <property type="evidence" value="ECO:0007669"/>
    <property type="project" value="UniProtKB-KW"/>
</dbReference>
<keyword evidence="15" id="KW-0482">Metalloprotease</keyword>
<dbReference type="GO" id="GO:0008584">
    <property type="term" value="P:male gonad development"/>
    <property type="evidence" value="ECO:0007669"/>
    <property type="project" value="TreeGrafter"/>
</dbReference>
<organism evidence="27 28">
    <name type="scientific">Naja naja</name>
    <name type="common">Indian cobra</name>
    <dbReference type="NCBI Taxonomy" id="35670"/>
    <lineage>
        <taxon>Eukaryota</taxon>
        <taxon>Metazoa</taxon>
        <taxon>Chordata</taxon>
        <taxon>Craniata</taxon>
        <taxon>Vertebrata</taxon>
        <taxon>Euteleostomi</taxon>
        <taxon>Lepidosauria</taxon>
        <taxon>Squamata</taxon>
        <taxon>Bifurcata</taxon>
        <taxon>Unidentata</taxon>
        <taxon>Episquamata</taxon>
        <taxon>Toxicofera</taxon>
        <taxon>Serpentes</taxon>
        <taxon>Colubroidea</taxon>
        <taxon>Elapidae</taxon>
        <taxon>Elapinae</taxon>
        <taxon>Naja</taxon>
    </lineage>
</organism>
<keyword evidence="6" id="KW-0964">Secreted</keyword>
<feature type="domain" description="EGF-like" evidence="24">
    <location>
        <begin position="472"/>
        <end position="506"/>
    </location>
</feature>
<evidence type="ECO:0000313" key="28">
    <source>
        <dbReference type="Proteomes" id="UP000694559"/>
    </source>
</evidence>
<feature type="binding site" evidence="22">
    <location>
        <position position="213"/>
    </location>
    <ligand>
        <name>Zn(2+)</name>
        <dbReference type="ChEBI" id="CHEBI:29105"/>
        <note>catalytic</note>
    </ligand>
</feature>
<dbReference type="Pfam" id="PF01562">
    <property type="entry name" value="Pep_M12B_propep"/>
    <property type="match status" value="1"/>
</dbReference>
<dbReference type="GeneTree" id="ENSGT00940000161067"/>
<dbReference type="PROSITE" id="PS50215">
    <property type="entry name" value="ADAM_MEPRO"/>
    <property type="match status" value="1"/>
</dbReference>
<evidence type="ECO:0000259" key="26">
    <source>
        <dbReference type="PROSITE" id="PS50215"/>
    </source>
</evidence>
<evidence type="ECO:0000256" key="7">
    <source>
        <dbReference type="ARBA" id="ARBA00022536"/>
    </source>
</evidence>
<evidence type="ECO:0000256" key="22">
    <source>
        <dbReference type="PROSITE-ProRule" id="PRU00276"/>
    </source>
</evidence>
<dbReference type="InterPro" id="IPR036436">
    <property type="entry name" value="Disintegrin_dom_sf"/>
</dbReference>
<dbReference type="AlphaFoldDB" id="A0A8C6YBV3"/>
<evidence type="ECO:0000256" key="23">
    <source>
        <dbReference type="SAM" id="Phobius"/>
    </source>
</evidence>
<dbReference type="PROSITE" id="PS00427">
    <property type="entry name" value="DISINTEGRIN_1"/>
    <property type="match status" value="1"/>
</dbReference>
<evidence type="ECO:0000256" key="11">
    <source>
        <dbReference type="ARBA" id="ARBA00022723"/>
    </source>
</evidence>
<evidence type="ECO:0000256" key="12">
    <source>
        <dbReference type="ARBA" id="ARBA00022801"/>
    </source>
</evidence>
<keyword evidence="14 23" id="KW-1133">Transmembrane helix</keyword>
<sequence length="582" mass="64928">MTSVGGHLGCWFFLPLATCIVLVVFNLCTIHCSSLLPLAYYSSYEVIIPRRLAAQGGKTKKDEISYIIKAAGRDYIIRLKPPKRFLANNLPVFTYNSKGERVESHPYMPVECYHQGYVDGVVDSLAVLRTCRGLTGVLKIGARTYEIEPLQNSSTFETAYDTAFLFLSQTFKDVFGKSYYSAICEPHFSAGLQVYLQNQLTRFASGFSHELAHHIGMSHDDSYCVCGEHTNCIMHTYHAPVNLFSNCSILNFIDLHEQGLLSCLLNVPQISSRFKHCGNGVLDLGEQCDCGEPHTCRNDPCCTPDCLLKKNAICGTGKCCRKCTFIPRGEICRAKVNECDLPEYCDGKSAQCPKDLYLQDGTPCSKYSSYCYKKRCWNHDFLCHRIFRGQSRSAHESCYLVLNTLGTPYGNCGTDSSRNEYLKFQCVNVNSLPDLKDVVELHHQDIGSVPNGIVCDPYKVCINRTCVPKAALNLTCDPRKTCRGRGVCNNLHKCHCNSGWAPPNCKYWGAGGSIDGGFPVIAWGDSLAKYVLGTIIPFCMLIIAAVLVIFPKVWEFLGPFMKCWKPTMEKTDTQVRVPVEAP</sequence>
<feature type="binding site" evidence="22">
    <location>
        <position position="219"/>
    </location>
    <ligand>
        <name>Zn(2+)</name>
        <dbReference type="ChEBI" id="CHEBI:29105"/>
        <note>catalytic</note>
    </ligand>
</feature>
<feature type="transmembrane region" description="Helical" evidence="23">
    <location>
        <begin position="12"/>
        <end position="41"/>
    </location>
</feature>
<evidence type="ECO:0000256" key="20">
    <source>
        <dbReference type="PROSITE-ProRule" id="PRU00068"/>
    </source>
</evidence>
<comment type="subunit">
    <text evidence="5">Monomer.</text>
</comment>
<evidence type="ECO:0000256" key="9">
    <source>
        <dbReference type="ARBA" id="ARBA00022670"/>
    </source>
</evidence>
<evidence type="ECO:0000256" key="19">
    <source>
        <dbReference type="ARBA" id="ARBA00023240"/>
    </source>
</evidence>
<dbReference type="GO" id="GO:0046872">
    <property type="term" value="F:metal ion binding"/>
    <property type="evidence" value="ECO:0007669"/>
    <property type="project" value="UniProtKB-KW"/>
</dbReference>
<keyword evidence="11 22" id="KW-0479">Metal-binding</keyword>
<dbReference type="Gene3D" id="3.40.390.10">
    <property type="entry name" value="Collagenase (Catalytic Domain)"/>
    <property type="match status" value="1"/>
</dbReference>
<evidence type="ECO:0000256" key="3">
    <source>
        <dbReference type="ARBA" id="ARBA00004613"/>
    </source>
</evidence>
<dbReference type="Ensembl" id="ENSNNAT00000028930.1">
    <property type="protein sequence ID" value="ENSNNAP00000027614.1"/>
    <property type="gene ID" value="ENSNNAG00000017863.1"/>
</dbReference>
<comment type="subcellular location">
    <subcellularLocation>
        <location evidence="2">Membrane</location>
        <topology evidence="2">Single-pass type I membrane protein</topology>
    </subcellularLocation>
    <subcellularLocation>
        <location evidence="3">Secreted</location>
    </subcellularLocation>
</comment>
<comment type="caution">
    <text evidence="21">Lacks conserved residue(s) required for the propagation of feature annotation.</text>
</comment>
<evidence type="ECO:0000313" key="27">
    <source>
        <dbReference type="Ensembl" id="ENSNNAP00000027614.1"/>
    </source>
</evidence>
<proteinExistence type="inferred from homology"/>
<keyword evidence="13 22" id="KW-0862">Zinc</keyword>
<dbReference type="Gene3D" id="4.10.70.10">
    <property type="entry name" value="Disintegrin domain"/>
    <property type="match status" value="1"/>
</dbReference>
<dbReference type="Pfam" id="PF00200">
    <property type="entry name" value="Disintegrin"/>
    <property type="match status" value="1"/>
</dbReference>
<dbReference type="GO" id="GO:0009897">
    <property type="term" value="C:external side of plasma membrane"/>
    <property type="evidence" value="ECO:0007669"/>
    <property type="project" value="TreeGrafter"/>
</dbReference>
<evidence type="ECO:0000256" key="6">
    <source>
        <dbReference type="ARBA" id="ARBA00022525"/>
    </source>
</evidence>
<evidence type="ECO:0000256" key="15">
    <source>
        <dbReference type="ARBA" id="ARBA00023049"/>
    </source>
</evidence>
<evidence type="ECO:0000259" key="24">
    <source>
        <dbReference type="PROSITE" id="PS50026"/>
    </source>
</evidence>
<feature type="disulfide bond" evidence="21">
    <location>
        <begin position="496"/>
        <end position="505"/>
    </location>
</feature>
<evidence type="ECO:0000256" key="21">
    <source>
        <dbReference type="PROSITE-ProRule" id="PRU00076"/>
    </source>
</evidence>
<feature type="active site" evidence="22">
    <location>
        <position position="210"/>
    </location>
</feature>
<feature type="transmembrane region" description="Helical" evidence="23">
    <location>
        <begin position="530"/>
        <end position="550"/>
    </location>
</feature>
<keyword evidence="17" id="KW-0865">Zymogen</keyword>
<evidence type="ECO:0000256" key="1">
    <source>
        <dbReference type="ARBA" id="ARBA00001947"/>
    </source>
</evidence>
<dbReference type="PROSITE" id="PS50214">
    <property type="entry name" value="DISINTEGRIN_2"/>
    <property type="match status" value="1"/>
</dbReference>
<reference evidence="27" key="1">
    <citation type="submission" date="2025-08" db="UniProtKB">
        <authorList>
            <consortium name="Ensembl"/>
        </authorList>
    </citation>
    <scope>IDENTIFICATION</scope>
</reference>
<dbReference type="GO" id="GO:0004222">
    <property type="term" value="F:metalloendopeptidase activity"/>
    <property type="evidence" value="ECO:0007669"/>
    <property type="project" value="InterPro"/>
</dbReference>
<feature type="domain" description="Peptidase M12B" evidence="26">
    <location>
        <begin position="160"/>
        <end position="268"/>
    </location>
</feature>
<evidence type="ECO:0000256" key="5">
    <source>
        <dbReference type="ARBA" id="ARBA00011245"/>
    </source>
</evidence>
<dbReference type="InterPro" id="IPR013111">
    <property type="entry name" value="EGF_extracell"/>
</dbReference>
<keyword evidence="7 21" id="KW-0245">EGF-like domain</keyword>
<protein>
    <recommendedName>
        <fullName evidence="29">Disintegrin and metalloproteinase domain-containing protein 21-like</fullName>
    </recommendedName>
</protein>
<dbReference type="InterPro" id="IPR002870">
    <property type="entry name" value="Peptidase_M12B_N"/>
</dbReference>
<keyword evidence="18 21" id="KW-1015">Disulfide bond</keyword>
<dbReference type="Pfam" id="PF01421">
    <property type="entry name" value="Reprolysin"/>
    <property type="match status" value="1"/>
</dbReference>
<dbReference type="PRINTS" id="PR00289">
    <property type="entry name" value="DISINTEGRIN"/>
</dbReference>
<keyword evidence="10 23" id="KW-0812">Transmembrane</keyword>
<evidence type="ECO:0000259" key="25">
    <source>
        <dbReference type="PROSITE" id="PS50214"/>
    </source>
</evidence>
<dbReference type="PROSITE" id="PS50026">
    <property type="entry name" value="EGF_3"/>
    <property type="match status" value="1"/>
</dbReference>
<dbReference type="SMART" id="SM00608">
    <property type="entry name" value="ACR"/>
    <property type="match status" value="1"/>
</dbReference>
<dbReference type="PROSITE" id="PS01186">
    <property type="entry name" value="EGF_2"/>
    <property type="match status" value="1"/>
</dbReference>
<dbReference type="SMART" id="SM00050">
    <property type="entry name" value="DISIN"/>
    <property type="match status" value="1"/>
</dbReference>
<feature type="binding site" evidence="22">
    <location>
        <position position="209"/>
    </location>
    <ligand>
        <name>Zn(2+)</name>
        <dbReference type="ChEBI" id="CHEBI:29105"/>
        <note>catalytic</note>
    </ligand>
</feature>
<evidence type="ECO:0008006" key="29">
    <source>
        <dbReference type="Google" id="ProtNLM"/>
    </source>
</evidence>
<keyword evidence="9" id="KW-0645">Protease</keyword>
<dbReference type="GO" id="GO:1990913">
    <property type="term" value="C:sperm head plasma membrane"/>
    <property type="evidence" value="ECO:0007669"/>
    <property type="project" value="TreeGrafter"/>
</dbReference>
<evidence type="ECO:0000256" key="2">
    <source>
        <dbReference type="ARBA" id="ARBA00004479"/>
    </source>
</evidence>
<dbReference type="SUPFAM" id="SSF55486">
    <property type="entry name" value="Metalloproteases ('zincins'), catalytic domain"/>
    <property type="match status" value="1"/>
</dbReference>
<evidence type="ECO:0000256" key="18">
    <source>
        <dbReference type="ARBA" id="ARBA00023157"/>
    </source>
</evidence>
<evidence type="ECO:0000256" key="17">
    <source>
        <dbReference type="ARBA" id="ARBA00023145"/>
    </source>
</evidence>
<dbReference type="InterPro" id="IPR006586">
    <property type="entry name" value="ADAM_Cys-rich"/>
</dbReference>
<feature type="domain" description="Disintegrin" evidence="25">
    <location>
        <begin position="274"/>
        <end position="360"/>
    </location>
</feature>
<dbReference type="PANTHER" id="PTHR11905">
    <property type="entry name" value="ADAM A DISINTEGRIN AND METALLOPROTEASE DOMAIN"/>
    <property type="match status" value="1"/>
</dbReference>
<dbReference type="GO" id="GO:0090729">
    <property type="term" value="F:toxin activity"/>
    <property type="evidence" value="ECO:0007669"/>
    <property type="project" value="UniProtKB-KW"/>
</dbReference>
<keyword evidence="12" id="KW-0378">Hydrolase</keyword>
<keyword evidence="16 23" id="KW-0472">Membrane</keyword>
<evidence type="ECO:0000256" key="16">
    <source>
        <dbReference type="ARBA" id="ARBA00023136"/>
    </source>
</evidence>
<reference evidence="27" key="2">
    <citation type="submission" date="2025-09" db="UniProtKB">
        <authorList>
            <consortium name="Ensembl"/>
        </authorList>
    </citation>
    <scope>IDENTIFICATION</scope>
</reference>
<dbReference type="InterPro" id="IPR018358">
    <property type="entry name" value="Disintegrin_CS"/>
</dbReference>
<comment type="cofactor">
    <cofactor evidence="1">
        <name>Zn(2+)</name>
        <dbReference type="ChEBI" id="CHEBI:29105"/>
    </cofactor>
</comment>
<evidence type="ECO:0000256" key="14">
    <source>
        <dbReference type="ARBA" id="ARBA00022989"/>
    </source>
</evidence>
<evidence type="ECO:0000256" key="8">
    <source>
        <dbReference type="ARBA" id="ARBA00022656"/>
    </source>
</evidence>
<dbReference type="PANTHER" id="PTHR11905:SF120">
    <property type="entry name" value="DISINTEGRIN AND METALLOPROTEINASE DOMAIN-CONTAINING PROTEIN 1A"/>
    <property type="match status" value="1"/>
</dbReference>
<comment type="similarity">
    <text evidence="4">Belongs to the venom metalloproteinase (M12B) family. P-III subfamily. P-IIIa sub-subfamily.</text>
</comment>
<evidence type="ECO:0000256" key="4">
    <source>
        <dbReference type="ARBA" id="ARBA00005401"/>
    </source>
</evidence>
<dbReference type="InterPro" id="IPR024079">
    <property type="entry name" value="MetalloPept_cat_dom_sf"/>
</dbReference>
<accession>A0A8C6YBV3</accession>
<dbReference type="GO" id="GO:0005576">
    <property type="term" value="C:extracellular region"/>
    <property type="evidence" value="ECO:0007669"/>
    <property type="project" value="UniProtKB-SubCell"/>
</dbReference>
<dbReference type="Proteomes" id="UP000694559">
    <property type="component" value="Unplaced"/>
</dbReference>